<evidence type="ECO:0000313" key="12">
    <source>
        <dbReference type="EMBL" id="JAG09901.1"/>
    </source>
</evidence>
<evidence type="ECO:0000259" key="11">
    <source>
        <dbReference type="Pfam" id="PF04158"/>
    </source>
</evidence>
<reference evidence="12" key="2">
    <citation type="submission" date="2014-07" db="EMBL/GenBank/DDBJ databases">
        <authorList>
            <person name="Hull J."/>
        </authorList>
    </citation>
    <scope>NUCLEOTIDE SEQUENCE</scope>
</reference>
<evidence type="ECO:0000256" key="6">
    <source>
        <dbReference type="ARBA" id="ARBA00023242"/>
    </source>
</evidence>
<dbReference type="GO" id="GO:0016567">
    <property type="term" value="P:protein ubiquitination"/>
    <property type="evidence" value="ECO:0007669"/>
    <property type="project" value="UniProtKB-UniPathway"/>
</dbReference>
<dbReference type="InterPro" id="IPR019775">
    <property type="entry name" value="WD40_repeat_CS"/>
</dbReference>
<dbReference type="Pfam" id="PF00400">
    <property type="entry name" value="WD40"/>
    <property type="match status" value="4"/>
</dbReference>
<sequence length="445" mass="51295">MRVKVLTRNPDDYLRETTRDIHKVPRNYDPKLHPLEAPREYTRALNAVKLDRVFAKPFIGSLDGHTEGISVLCKRPKSLSTLASGAFDGEVRLWDLPTRRCLKHLQAHENFVRGIAFTKDGERFATVGDDKTIKFWNVSSPGVGEEERPLKTIVSKVILTGIAFSPKIEKFATCGEICQIWEETRNEPVRSFSWGKDSVDTLAFNPVEPHILGTSSQDRSITFYDIREAGPIKQLTLTMRTNQLAWNPMESTTYTVANEDFSLYTFDMRFMASAVTIHKGHTSAVTCLDYSPTGQEIVSGSYDRTLRIFQKDKKFSRDVYHTKRMQRITDVVWSSDNKYIINSSDEMNLRIWKAKASEKLGVLRPREKRALNYNEALVNKFELFPEIRSINRHRHVPKYIQSMTKKIKMNYNKERRKAANRRAHSKPGTEPEPRPKSDFIVSNME</sequence>
<comment type="subcellular location">
    <subcellularLocation>
        <location evidence="1">Nucleus</location>
        <location evidence="1">Nucleolus</location>
    </subcellularLocation>
</comment>
<feature type="repeat" description="WD" evidence="9">
    <location>
        <begin position="278"/>
        <end position="310"/>
    </location>
</feature>
<feature type="compositionally biased region" description="Basic residues" evidence="10">
    <location>
        <begin position="414"/>
        <end position="425"/>
    </location>
</feature>
<reference evidence="14" key="4">
    <citation type="journal article" date="2016" name="Gigascience">
        <title>De novo construction of an expanded transcriptome assembly for the western tarnished plant bug, Lygus hesperus.</title>
        <authorList>
            <person name="Tassone E.E."/>
            <person name="Geib S.M."/>
            <person name="Hall B."/>
            <person name="Fabrick J.A."/>
            <person name="Brent C.S."/>
            <person name="Hull J.J."/>
        </authorList>
    </citation>
    <scope>NUCLEOTIDE SEQUENCE</scope>
</reference>
<accession>A0A0A9WR51</accession>
<evidence type="ECO:0000256" key="9">
    <source>
        <dbReference type="PROSITE-ProRule" id="PRU00221"/>
    </source>
</evidence>
<keyword evidence="6" id="KW-0539">Nucleus</keyword>
<dbReference type="Pfam" id="PF04158">
    <property type="entry name" value="Sof1"/>
    <property type="match status" value="1"/>
</dbReference>
<dbReference type="PROSITE" id="PS50294">
    <property type="entry name" value="WD_REPEATS_REGION"/>
    <property type="match status" value="3"/>
</dbReference>
<gene>
    <name evidence="12" type="primary">DCAF13</name>
    <name evidence="12" type="ORF">CM83_33522</name>
    <name evidence="14" type="ORF">g.39452</name>
</gene>
<dbReference type="PANTHER" id="PTHR22851:SF0">
    <property type="entry name" value="DDB1- AND CUL4-ASSOCIATED FACTOR 13"/>
    <property type="match status" value="1"/>
</dbReference>
<dbReference type="SUPFAM" id="SSF50978">
    <property type="entry name" value="WD40 repeat-like"/>
    <property type="match status" value="1"/>
</dbReference>
<feature type="compositionally biased region" description="Basic and acidic residues" evidence="10">
    <location>
        <begin position="427"/>
        <end position="437"/>
    </location>
</feature>
<proteinExistence type="inferred from homology"/>
<feature type="repeat" description="WD" evidence="9">
    <location>
        <begin position="321"/>
        <end position="362"/>
    </location>
</feature>
<feature type="repeat" description="WD" evidence="9">
    <location>
        <begin position="62"/>
        <end position="104"/>
    </location>
</feature>
<dbReference type="InterPro" id="IPR001680">
    <property type="entry name" value="WD40_rpt"/>
</dbReference>
<evidence type="ECO:0000256" key="10">
    <source>
        <dbReference type="SAM" id="MobiDB-lite"/>
    </source>
</evidence>
<dbReference type="AlphaFoldDB" id="A0A0A9WR51"/>
<name>A0A0A9WR51_LYGHE</name>
<evidence type="ECO:0000256" key="1">
    <source>
        <dbReference type="ARBA" id="ARBA00004604"/>
    </source>
</evidence>
<dbReference type="InterPro" id="IPR015943">
    <property type="entry name" value="WD40/YVTN_repeat-like_dom_sf"/>
</dbReference>
<feature type="repeat" description="WD" evidence="9">
    <location>
        <begin position="105"/>
        <end position="140"/>
    </location>
</feature>
<dbReference type="GO" id="GO:0032040">
    <property type="term" value="C:small-subunit processome"/>
    <property type="evidence" value="ECO:0007669"/>
    <property type="project" value="TreeGrafter"/>
</dbReference>
<dbReference type="PROSITE" id="PS00678">
    <property type="entry name" value="WD_REPEATS_1"/>
    <property type="match status" value="1"/>
</dbReference>
<feature type="domain" description="Sof1-like protein" evidence="11">
    <location>
        <begin position="354"/>
        <end position="432"/>
    </location>
</feature>
<evidence type="ECO:0000256" key="2">
    <source>
        <dbReference type="ARBA" id="ARBA00005649"/>
    </source>
</evidence>
<dbReference type="UniPathway" id="UPA00143"/>
<evidence type="ECO:0000256" key="4">
    <source>
        <dbReference type="ARBA" id="ARBA00022574"/>
    </source>
</evidence>
<comment type="similarity">
    <text evidence="2">Belongs to the WD repeat DCAF13/WDSOF1 family.</text>
</comment>
<dbReference type="CDD" id="cd00200">
    <property type="entry name" value="WD40"/>
    <property type="match status" value="1"/>
</dbReference>
<keyword evidence="7" id="KW-0687">Ribonucleoprotein</keyword>
<dbReference type="SMART" id="SM00320">
    <property type="entry name" value="WD40"/>
    <property type="match status" value="6"/>
</dbReference>
<reference evidence="13" key="3">
    <citation type="submission" date="2014-09" db="EMBL/GenBank/DDBJ databases">
        <authorList>
            <person name="Magalhaes I.L.F."/>
            <person name="Oliveira U."/>
            <person name="Santos F.R."/>
            <person name="Vidigal T.H.D.A."/>
            <person name="Brescovit A.D."/>
            <person name="Santos A.J."/>
        </authorList>
    </citation>
    <scope>NUCLEOTIDE SEQUENCE</scope>
</reference>
<dbReference type="FunFam" id="2.130.10.10:FF:000826">
    <property type="entry name" value="DDB1- and CUL4-associated factor 13"/>
    <property type="match status" value="1"/>
</dbReference>
<dbReference type="PROSITE" id="PS50082">
    <property type="entry name" value="WD_REPEATS_2"/>
    <property type="match status" value="4"/>
</dbReference>
<protein>
    <recommendedName>
        <fullName evidence="3">DDB1- and CUL4-associated factor 13</fullName>
    </recommendedName>
    <alternativeName>
        <fullName evidence="8">WD repeat and SOF domain-containing protein 1</fullName>
    </alternativeName>
</protein>
<dbReference type="PANTHER" id="PTHR22851">
    <property type="entry name" value="U3 SMALL NUCLEOLAR RNA U3 SNORNA ASSOCIATED PROTEIN"/>
    <property type="match status" value="1"/>
</dbReference>
<dbReference type="GO" id="GO:0000462">
    <property type="term" value="P:maturation of SSU-rRNA from tricistronic rRNA transcript (SSU-rRNA, 5.8S rRNA, LSU-rRNA)"/>
    <property type="evidence" value="ECO:0007669"/>
    <property type="project" value="TreeGrafter"/>
</dbReference>
<evidence type="ECO:0000313" key="13">
    <source>
        <dbReference type="EMBL" id="JAG57044.1"/>
    </source>
</evidence>
<evidence type="ECO:0000256" key="5">
    <source>
        <dbReference type="ARBA" id="ARBA00022737"/>
    </source>
</evidence>
<dbReference type="InterPro" id="IPR007287">
    <property type="entry name" value="Sof1"/>
</dbReference>
<dbReference type="EMBL" id="GBHO01033703">
    <property type="protein sequence ID" value="JAG09901.1"/>
    <property type="molecule type" value="Transcribed_RNA"/>
</dbReference>
<reference evidence="12" key="1">
    <citation type="journal article" date="2014" name="PLoS ONE">
        <title>Transcriptome-Based Identification of ABC Transporters in the Western Tarnished Plant Bug Lygus hesperus.</title>
        <authorList>
            <person name="Hull J.J."/>
            <person name="Chaney K."/>
            <person name="Geib S.M."/>
            <person name="Fabrick J.A."/>
            <person name="Brent C.S."/>
            <person name="Walsh D."/>
            <person name="Lavine L.C."/>
        </authorList>
    </citation>
    <scope>NUCLEOTIDE SEQUENCE</scope>
</reference>
<evidence type="ECO:0000256" key="3">
    <source>
        <dbReference type="ARBA" id="ARBA00021762"/>
    </source>
</evidence>
<evidence type="ECO:0000313" key="14">
    <source>
        <dbReference type="EMBL" id="JAQ00737.1"/>
    </source>
</evidence>
<dbReference type="Gene3D" id="2.130.10.10">
    <property type="entry name" value="YVTN repeat-like/Quinoprotein amine dehydrogenase"/>
    <property type="match status" value="2"/>
</dbReference>
<feature type="region of interest" description="Disordered" evidence="10">
    <location>
        <begin position="414"/>
        <end position="445"/>
    </location>
</feature>
<dbReference type="InterPro" id="IPR051733">
    <property type="entry name" value="WD_repeat_DCAF13/WDSOF1"/>
</dbReference>
<evidence type="ECO:0000256" key="8">
    <source>
        <dbReference type="ARBA" id="ARBA00032239"/>
    </source>
</evidence>
<dbReference type="InterPro" id="IPR036322">
    <property type="entry name" value="WD40_repeat_dom_sf"/>
</dbReference>
<keyword evidence="5" id="KW-0677">Repeat</keyword>
<dbReference type="EMBL" id="GDHC01017892">
    <property type="protein sequence ID" value="JAQ00737.1"/>
    <property type="molecule type" value="Transcribed_RNA"/>
</dbReference>
<organism evidence="12">
    <name type="scientific">Lygus hesperus</name>
    <name type="common">Western plant bug</name>
    <dbReference type="NCBI Taxonomy" id="30085"/>
    <lineage>
        <taxon>Eukaryota</taxon>
        <taxon>Metazoa</taxon>
        <taxon>Ecdysozoa</taxon>
        <taxon>Arthropoda</taxon>
        <taxon>Hexapoda</taxon>
        <taxon>Insecta</taxon>
        <taxon>Pterygota</taxon>
        <taxon>Neoptera</taxon>
        <taxon>Paraneoptera</taxon>
        <taxon>Hemiptera</taxon>
        <taxon>Heteroptera</taxon>
        <taxon>Panheteroptera</taxon>
        <taxon>Cimicomorpha</taxon>
        <taxon>Miridae</taxon>
        <taxon>Mirini</taxon>
        <taxon>Lygus</taxon>
    </lineage>
</organism>
<evidence type="ECO:0000256" key="7">
    <source>
        <dbReference type="ARBA" id="ARBA00023274"/>
    </source>
</evidence>
<dbReference type="EMBL" id="GBRD01008777">
    <property type="protein sequence ID" value="JAG57044.1"/>
    <property type="molecule type" value="Transcribed_RNA"/>
</dbReference>
<keyword evidence="4 9" id="KW-0853">WD repeat</keyword>